<dbReference type="AlphaFoldDB" id="A0A563EUU0"/>
<dbReference type="PROSITE" id="PS50943">
    <property type="entry name" value="HTH_CROC1"/>
    <property type="match status" value="1"/>
</dbReference>
<keyword evidence="4" id="KW-1185">Reference proteome</keyword>
<dbReference type="CDD" id="cd00093">
    <property type="entry name" value="HTH_XRE"/>
    <property type="match status" value="1"/>
</dbReference>
<comment type="caution">
    <text evidence="3">The sequence shown here is derived from an EMBL/GenBank/DDBJ whole genome shotgun (WGS) entry which is preliminary data.</text>
</comment>
<proteinExistence type="predicted"/>
<evidence type="ECO:0000256" key="1">
    <source>
        <dbReference type="SAM" id="MobiDB-lite"/>
    </source>
</evidence>
<feature type="domain" description="HTH cro/C1-type" evidence="2">
    <location>
        <begin position="51"/>
        <end position="93"/>
    </location>
</feature>
<dbReference type="GO" id="GO:0003677">
    <property type="term" value="F:DNA binding"/>
    <property type="evidence" value="ECO:0007669"/>
    <property type="project" value="InterPro"/>
</dbReference>
<dbReference type="InterPro" id="IPR001387">
    <property type="entry name" value="Cro/C1-type_HTH"/>
</dbReference>
<name>A0A563EUU0_9PSEU</name>
<dbReference type="OrthoDB" id="2679623at2"/>
<accession>A0A563EUU0</accession>
<dbReference type="SUPFAM" id="SSF47413">
    <property type="entry name" value="lambda repressor-like DNA-binding domains"/>
    <property type="match status" value="1"/>
</dbReference>
<organism evidence="3 4">
    <name type="scientific">Lentzea tibetensis</name>
    <dbReference type="NCBI Taxonomy" id="2591470"/>
    <lineage>
        <taxon>Bacteria</taxon>
        <taxon>Bacillati</taxon>
        <taxon>Actinomycetota</taxon>
        <taxon>Actinomycetes</taxon>
        <taxon>Pseudonocardiales</taxon>
        <taxon>Pseudonocardiaceae</taxon>
        <taxon>Lentzea</taxon>
    </lineage>
</organism>
<evidence type="ECO:0000259" key="2">
    <source>
        <dbReference type="PROSITE" id="PS50943"/>
    </source>
</evidence>
<feature type="compositionally biased region" description="Basic and acidic residues" evidence="1">
    <location>
        <begin position="1"/>
        <end position="15"/>
    </location>
</feature>
<feature type="region of interest" description="Disordered" evidence="1">
    <location>
        <begin position="1"/>
        <end position="24"/>
    </location>
</feature>
<gene>
    <name evidence="3" type="ORF">FKR81_17015</name>
</gene>
<evidence type="ECO:0000313" key="4">
    <source>
        <dbReference type="Proteomes" id="UP000316639"/>
    </source>
</evidence>
<reference evidence="3 4" key="1">
    <citation type="submission" date="2019-07" db="EMBL/GenBank/DDBJ databases">
        <title>Lentzea xizangensis sp. nov., isolated from Qinghai-Tibetan Plateau Soils.</title>
        <authorList>
            <person name="Huang J."/>
        </authorList>
    </citation>
    <scope>NUCLEOTIDE SEQUENCE [LARGE SCALE GENOMIC DNA]</scope>
    <source>
        <strain evidence="3 4">FXJ1.1311</strain>
    </source>
</reference>
<dbReference type="EMBL" id="VOBR01000009">
    <property type="protein sequence ID" value="TWP51308.1"/>
    <property type="molecule type" value="Genomic_DNA"/>
</dbReference>
<evidence type="ECO:0000313" key="3">
    <source>
        <dbReference type="EMBL" id="TWP51308.1"/>
    </source>
</evidence>
<dbReference type="Gene3D" id="1.10.260.40">
    <property type="entry name" value="lambda repressor-like DNA-binding domains"/>
    <property type="match status" value="1"/>
</dbReference>
<dbReference type="Proteomes" id="UP000316639">
    <property type="component" value="Unassembled WGS sequence"/>
</dbReference>
<sequence>MTRRLTVDSRDEVRQRGGRPVNDSPRTLAEKVEYLFREVRPKDRKPFTHPEVATATGLSTGLLSALRSGKNTNPTKDTLERLAGFFGVPVAFFFDDQTTEQIAAQIGLAGAMRDAGVASAAARMVGLSAGSVDAVRALTEQLRKLEGLE</sequence>
<protein>
    <submittedName>
        <fullName evidence="3">Helix-turn-helix transcriptional regulator</fullName>
    </submittedName>
</protein>
<dbReference type="InterPro" id="IPR010982">
    <property type="entry name" value="Lambda_DNA-bd_dom_sf"/>
</dbReference>